<organism evidence="2">
    <name type="scientific">viral metagenome</name>
    <dbReference type="NCBI Taxonomy" id="1070528"/>
    <lineage>
        <taxon>unclassified sequences</taxon>
        <taxon>metagenomes</taxon>
        <taxon>organismal metagenomes</taxon>
    </lineage>
</organism>
<keyword evidence="1" id="KW-0812">Transmembrane</keyword>
<accession>A0A6C0H8A0</accession>
<protein>
    <submittedName>
        <fullName evidence="2">Uncharacterized protein</fullName>
    </submittedName>
</protein>
<proteinExistence type="predicted"/>
<dbReference type="EMBL" id="MN739902">
    <property type="protein sequence ID" value="QHT76812.1"/>
    <property type="molecule type" value="Genomic_DNA"/>
</dbReference>
<evidence type="ECO:0000313" key="2">
    <source>
        <dbReference type="EMBL" id="QHT76812.1"/>
    </source>
</evidence>
<feature type="transmembrane region" description="Helical" evidence="1">
    <location>
        <begin position="21"/>
        <end position="41"/>
    </location>
</feature>
<sequence length="42" mass="5208">MISFNLTLLKIINKVHINKLCILYMFIIINYDYDFLNYYFII</sequence>
<dbReference type="AlphaFoldDB" id="A0A6C0H8A0"/>
<keyword evidence="1" id="KW-0472">Membrane</keyword>
<reference evidence="2" key="1">
    <citation type="journal article" date="2020" name="Nature">
        <title>Giant virus diversity and host interactions through global metagenomics.</title>
        <authorList>
            <person name="Schulz F."/>
            <person name="Roux S."/>
            <person name="Paez-Espino D."/>
            <person name="Jungbluth S."/>
            <person name="Walsh D.A."/>
            <person name="Denef V.J."/>
            <person name="McMahon K.D."/>
            <person name="Konstantinidis K.T."/>
            <person name="Eloe-Fadrosh E.A."/>
            <person name="Kyrpides N.C."/>
            <person name="Woyke T."/>
        </authorList>
    </citation>
    <scope>NUCLEOTIDE SEQUENCE</scope>
    <source>
        <strain evidence="2">GVMAG-M-3300023179-82</strain>
    </source>
</reference>
<name>A0A6C0H8A0_9ZZZZ</name>
<keyword evidence="1" id="KW-1133">Transmembrane helix</keyword>
<evidence type="ECO:0000256" key="1">
    <source>
        <dbReference type="SAM" id="Phobius"/>
    </source>
</evidence>